<organism evidence="1 2">
    <name type="scientific">Pipistrellus kuhlii</name>
    <name type="common">Kuhl's pipistrelle</name>
    <dbReference type="NCBI Taxonomy" id="59472"/>
    <lineage>
        <taxon>Eukaryota</taxon>
        <taxon>Metazoa</taxon>
        <taxon>Chordata</taxon>
        <taxon>Craniata</taxon>
        <taxon>Vertebrata</taxon>
        <taxon>Euteleostomi</taxon>
        <taxon>Mammalia</taxon>
        <taxon>Eutheria</taxon>
        <taxon>Laurasiatheria</taxon>
        <taxon>Chiroptera</taxon>
        <taxon>Yangochiroptera</taxon>
        <taxon>Vespertilionidae</taxon>
        <taxon>Pipistrellus</taxon>
    </lineage>
</organism>
<dbReference type="GO" id="GO:0006783">
    <property type="term" value="P:heme biosynthetic process"/>
    <property type="evidence" value="ECO:0007669"/>
    <property type="project" value="TreeGrafter"/>
</dbReference>
<keyword evidence="2" id="KW-1185">Reference proteome</keyword>
<reference evidence="1 2" key="1">
    <citation type="journal article" date="2020" name="Nature">
        <title>Six reference-quality genomes reveal evolution of bat adaptations.</title>
        <authorList>
            <person name="Jebb D."/>
            <person name="Huang Z."/>
            <person name="Pippel M."/>
            <person name="Hughes G.M."/>
            <person name="Lavrichenko K."/>
            <person name="Devanna P."/>
            <person name="Winkler S."/>
            <person name="Jermiin L.S."/>
            <person name="Skirmuntt E.C."/>
            <person name="Katzourakis A."/>
            <person name="Burkitt-Gray L."/>
            <person name="Ray D.A."/>
            <person name="Sullivan K.A.M."/>
            <person name="Roscito J.G."/>
            <person name="Kirilenko B.M."/>
            <person name="Davalos L.M."/>
            <person name="Corthals A.P."/>
            <person name="Power M.L."/>
            <person name="Jones G."/>
            <person name="Ransome R.D."/>
            <person name="Dechmann D.K.N."/>
            <person name="Locatelli A.G."/>
            <person name="Puechmaille S.J."/>
            <person name="Fedrigo O."/>
            <person name="Jarvis E.D."/>
            <person name="Hiller M."/>
            <person name="Vernes S.C."/>
            <person name="Myers E.W."/>
            <person name="Teeling E.C."/>
        </authorList>
    </citation>
    <scope>NUCLEOTIDE SEQUENCE [LARGE SCALE GENOMIC DNA]</scope>
    <source>
        <strain evidence="1">MPipKuh1</strain>
        <tissue evidence="1">Flight muscle</tissue>
    </source>
</reference>
<dbReference type="InterPro" id="IPR050464">
    <property type="entry name" value="Zeta_carotene_desat/Oxidored"/>
</dbReference>
<dbReference type="GO" id="GO:0004729">
    <property type="term" value="F:oxygen-dependent protoporphyrinogen oxidase activity"/>
    <property type="evidence" value="ECO:0007669"/>
    <property type="project" value="TreeGrafter"/>
</dbReference>
<dbReference type="Gene3D" id="3.50.50.60">
    <property type="entry name" value="FAD/NAD(P)-binding domain"/>
    <property type="match status" value="1"/>
</dbReference>
<dbReference type="PANTHER" id="PTHR42923:SF3">
    <property type="entry name" value="PROTOPORPHYRINOGEN OXIDASE"/>
    <property type="match status" value="1"/>
</dbReference>
<dbReference type="EMBL" id="JACAGB010000121">
    <property type="protein sequence ID" value="KAF6268513.1"/>
    <property type="molecule type" value="Genomic_DNA"/>
</dbReference>
<name>A0A7J7QXJ7_PIPKU</name>
<evidence type="ECO:0000313" key="1">
    <source>
        <dbReference type="EMBL" id="KAF6268513.1"/>
    </source>
</evidence>
<gene>
    <name evidence="1" type="ORF">mPipKuh1_013941</name>
</gene>
<comment type="caution">
    <text evidence="1">The sequence shown here is derived from an EMBL/GenBank/DDBJ whole genome shotgun (WGS) entry which is preliminary data.</text>
</comment>
<accession>A0A7J7QXJ7</accession>
<dbReference type="PANTHER" id="PTHR42923">
    <property type="entry name" value="PROTOPORPHYRINOGEN OXIDASE"/>
    <property type="match status" value="1"/>
</dbReference>
<dbReference type="GO" id="GO:0005743">
    <property type="term" value="C:mitochondrial inner membrane"/>
    <property type="evidence" value="ECO:0007669"/>
    <property type="project" value="TreeGrafter"/>
</dbReference>
<protein>
    <submittedName>
        <fullName evidence="1">Protoporphyrinogen oxidase</fullName>
    </submittedName>
</protein>
<proteinExistence type="predicted"/>
<dbReference type="AlphaFoldDB" id="A0A7J7QXJ7"/>
<sequence length="95" mass="10277">MLPQALTTHLTERGVTVLRGHPACGLSLQAGRWKHCIPQYTLGHWRKLESAAHFLAIHRLPLTLAGASYDGVAVNDCIESGRQAAARALGLELDP</sequence>
<evidence type="ECO:0000313" key="2">
    <source>
        <dbReference type="Proteomes" id="UP000558488"/>
    </source>
</evidence>
<dbReference type="Proteomes" id="UP000558488">
    <property type="component" value="Unassembled WGS sequence"/>
</dbReference>
<dbReference type="InterPro" id="IPR036188">
    <property type="entry name" value="FAD/NAD-bd_sf"/>
</dbReference>